<sequence length="111" mass="11688">MFVGREREVERLRLMVKAQPLVMVTGPSGVGKSSLVAAGLQPELAAAGWAIASFRPGMSPFDAVARALLELEHPQRATASKSWNTAPAPCGRRGSGRSPRGYGCSPAVVSR</sequence>
<feature type="compositionally biased region" description="Low complexity" evidence="1">
    <location>
        <begin position="86"/>
        <end position="111"/>
    </location>
</feature>
<dbReference type="InterPro" id="IPR049052">
    <property type="entry name" value="nSTAND1"/>
</dbReference>
<dbReference type="SUPFAM" id="SSF52540">
    <property type="entry name" value="P-loop containing nucleoside triphosphate hydrolases"/>
    <property type="match status" value="1"/>
</dbReference>
<evidence type="ECO:0000313" key="3">
    <source>
        <dbReference type="EMBL" id="ARX88510.1"/>
    </source>
</evidence>
<name>A0A1Z1WQ41_9ACTN</name>
<evidence type="ECO:0000256" key="1">
    <source>
        <dbReference type="SAM" id="MobiDB-lite"/>
    </source>
</evidence>
<accession>A0A1Z1WQ41</accession>
<organism evidence="3 4">
    <name type="scientific">Streptomyces alboflavus</name>
    <dbReference type="NCBI Taxonomy" id="67267"/>
    <lineage>
        <taxon>Bacteria</taxon>
        <taxon>Bacillati</taxon>
        <taxon>Actinomycetota</taxon>
        <taxon>Actinomycetes</taxon>
        <taxon>Kitasatosporales</taxon>
        <taxon>Streptomycetaceae</taxon>
        <taxon>Streptomyces</taxon>
    </lineage>
</organism>
<gene>
    <name evidence="3" type="ORF">SMD44_07997</name>
</gene>
<reference evidence="3 4" key="1">
    <citation type="submission" date="2017-05" db="EMBL/GenBank/DDBJ databases">
        <title>Streptomyces alboflavus Genome sequencing and assembly.</title>
        <authorList>
            <person name="Wang Y."/>
            <person name="Du B."/>
            <person name="Ding Y."/>
            <person name="Liu H."/>
            <person name="Hou Q."/>
            <person name="Liu K."/>
            <person name="Wang C."/>
            <person name="Yao L."/>
        </authorList>
    </citation>
    <scope>NUCLEOTIDE SEQUENCE [LARGE SCALE GENOMIC DNA]</scope>
    <source>
        <strain evidence="3 4">MDJK44</strain>
    </source>
</reference>
<evidence type="ECO:0000259" key="2">
    <source>
        <dbReference type="Pfam" id="PF20703"/>
    </source>
</evidence>
<dbReference type="AlphaFoldDB" id="A0A1Z1WQ41"/>
<dbReference type="Pfam" id="PF20703">
    <property type="entry name" value="nSTAND1"/>
    <property type="match status" value="1"/>
</dbReference>
<dbReference type="RefSeq" id="WP_087886918.1">
    <property type="nucleotide sequence ID" value="NZ_CP021748.1"/>
</dbReference>
<evidence type="ECO:0000313" key="4">
    <source>
        <dbReference type="Proteomes" id="UP000195880"/>
    </source>
</evidence>
<dbReference type="EMBL" id="CP021748">
    <property type="protein sequence ID" value="ARX88510.1"/>
    <property type="molecule type" value="Genomic_DNA"/>
</dbReference>
<protein>
    <recommendedName>
        <fullName evidence="2">Novel STAND NTPase 1 domain-containing protein</fullName>
    </recommendedName>
</protein>
<feature type="domain" description="Novel STAND NTPase 1" evidence="2">
    <location>
        <begin position="1"/>
        <end position="76"/>
    </location>
</feature>
<dbReference type="Gene3D" id="3.40.50.300">
    <property type="entry name" value="P-loop containing nucleotide triphosphate hydrolases"/>
    <property type="match status" value="1"/>
</dbReference>
<dbReference type="InterPro" id="IPR027417">
    <property type="entry name" value="P-loop_NTPase"/>
</dbReference>
<keyword evidence="4" id="KW-1185">Reference proteome</keyword>
<dbReference type="Proteomes" id="UP000195880">
    <property type="component" value="Chromosome"/>
</dbReference>
<dbReference type="KEGG" id="salf:SMD44_07997"/>
<feature type="region of interest" description="Disordered" evidence="1">
    <location>
        <begin position="76"/>
        <end position="111"/>
    </location>
</feature>
<proteinExistence type="predicted"/>